<dbReference type="Pfam" id="PF01722">
    <property type="entry name" value="BolA"/>
    <property type="match status" value="1"/>
</dbReference>
<dbReference type="EMBL" id="JADNYJ010000061">
    <property type="protein sequence ID" value="KAF8895681.1"/>
    <property type="molecule type" value="Genomic_DNA"/>
</dbReference>
<dbReference type="SUPFAM" id="SSF82657">
    <property type="entry name" value="BolA-like"/>
    <property type="match status" value="1"/>
</dbReference>
<dbReference type="PANTHER" id="PTHR46230">
    <property type="match status" value="1"/>
</dbReference>
<reference evidence="2" key="1">
    <citation type="submission" date="2020-11" db="EMBL/GenBank/DDBJ databases">
        <authorList>
            <consortium name="DOE Joint Genome Institute"/>
            <person name="Ahrendt S."/>
            <person name="Riley R."/>
            <person name="Andreopoulos W."/>
            <person name="LaButti K."/>
            <person name="Pangilinan J."/>
            <person name="Ruiz-duenas F.J."/>
            <person name="Barrasa J.M."/>
            <person name="Sanchez-Garcia M."/>
            <person name="Camarero S."/>
            <person name="Miyauchi S."/>
            <person name="Serrano A."/>
            <person name="Linde D."/>
            <person name="Babiker R."/>
            <person name="Drula E."/>
            <person name="Ayuso-Fernandez I."/>
            <person name="Pacheco R."/>
            <person name="Padilla G."/>
            <person name="Ferreira P."/>
            <person name="Barriuso J."/>
            <person name="Kellner H."/>
            <person name="Castanera R."/>
            <person name="Alfaro M."/>
            <person name="Ramirez L."/>
            <person name="Pisabarro A.G."/>
            <person name="Kuo A."/>
            <person name="Tritt A."/>
            <person name="Lipzen A."/>
            <person name="He G."/>
            <person name="Yan M."/>
            <person name="Ng V."/>
            <person name="Cullen D."/>
            <person name="Martin F."/>
            <person name="Rosso M.-N."/>
            <person name="Henrissat B."/>
            <person name="Hibbett D."/>
            <person name="Martinez A.T."/>
            <person name="Grigoriev I.V."/>
        </authorList>
    </citation>
    <scope>NUCLEOTIDE SEQUENCE</scope>
    <source>
        <strain evidence="2">AH 44721</strain>
    </source>
</reference>
<dbReference type="Proteomes" id="UP000724874">
    <property type="component" value="Unassembled WGS sequence"/>
</dbReference>
<proteinExistence type="inferred from homology"/>
<gene>
    <name evidence="2" type="ORF">CPB84DRAFT_1782187</name>
</gene>
<sequence>MLAARYTRSIRLFSRSLSDMNATSAPGPVENSIRKKLTSLLHPTSLSITNDSWQHRHHTAMREQGSNGETHFTVHVVSNAFENKSSMQRHRIIYSALSEEFSQGLHALSLKTKTESESAAAAVV</sequence>
<keyword evidence="3" id="KW-1185">Reference proteome</keyword>
<evidence type="ECO:0000256" key="1">
    <source>
        <dbReference type="RuleBase" id="RU003860"/>
    </source>
</evidence>
<protein>
    <submittedName>
        <fullName evidence="2">Bola-like protein</fullName>
    </submittedName>
</protein>
<name>A0A9P5TL02_GYMJU</name>
<organism evidence="2 3">
    <name type="scientific">Gymnopilus junonius</name>
    <name type="common">Spectacular rustgill mushroom</name>
    <name type="synonym">Gymnopilus spectabilis subsp. junonius</name>
    <dbReference type="NCBI Taxonomy" id="109634"/>
    <lineage>
        <taxon>Eukaryota</taxon>
        <taxon>Fungi</taxon>
        <taxon>Dikarya</taxon>
        <taxon>Basidiomycota</taxon>
        <taxon>Agaricomycotina</taxon>
        <taxon>Agaricomycetes</taxon>
        <taxon>Agaricomycetidae</taxon>
        <taxon>Agaricales</taxon>
        <taxon>Agaricineae</taxon>
        <taxon>Hymenogastraceae</taxon>
        <taxon>Gymnopilus</taxon>
    </lineage>
</organism>
<dbReference type="Gene3D" id="3.30.300.90">
    <property type="entry name" value="BolA-like"/>
    <property type="match status" value="1"/>
</dbReference>
<dbReference type="InterPro" id="IPR036065">
    <property type="entry name" value="BolA-like_sf"/>
</dbReference>
<accession>A0A9P5TL02</accession>
<dbReference type="AlphaFoldDB" id="A0A9P5TL02"/>
<dbReference type="PIRSF" id="PIRSF003113">
    <property type="entry name" value="BolA"/>
    <property type="match status" value="1"/>
</dbReference>
<dbReference type="GO" id="GO:0005759">
    <property type="term" value="C:mitochondrial matrix"/>
    <property type="evidence" value="ECO:0007669"/>
    <property type="project" value="TreeGrafter"/>
</dbReference>
<dbReference type="OrthoDB" id="411584at2759"/>
<dbReference type="GO" id="GO:0044572">
    <property type="term" value="P:[4Fe-4S] cluster assembly"/>
    <property type="evidence" value="ECO:0007669"/>
    <property type="project" value="TreeGrafter"/>
</dbReference>
<evidence type="ECO:0000313" key="2">
    <source>
        <dbReference type="EMBL" id="KAF8895681.1"/>
    </source>
</evidence>
<dbReference type="InterPro" id="IPR002634">
    <property type="entry name" value="BolA"/>
</dbReference>
<comment type="similarity">
    <text evidence="1">Belongs to the BolA/IbaG family.</text>
</comment>
<comment type="caution">
    <text evidence="2">The sequence shown here is derived from an EMBL/GenBank/DDBJ whole genome shotgun (WGS) entry which is preliminary data.</text>
</comment>
<evidence type="ECO:0000313" key="3">
    <source>
        <dbReference type="Proteomes" id="UP000724874"/>
    </source>
</evidence>
<dbReference type="PANTHER" id="PTHR46230:SF7">
    <property type="entry name" value="BOLA-LIKE PROTEIN 1"/>
    <property type="match status" value="1"/>
</dbReference>